<dbReference type="Proteomes" id="UP000294847">
    <property type="component" value="Chromosome 4"/>
</dbReference>
<proteinExistence type="predicted"/>
<dbReference type="EMBL" id="CP034207">
    <property type="protein sequence ID" value="QBZ60901.1"/>
    <property type="molecule type" value="Genomic_DNA"/>
</dbReference>
<gene>
    <name evidence="1" type="ORF">PoMZ_07845</name>
</gene>
<dbReference type="AlphaFoldDB" id="A0A4P7NG47"/>
<reference evidence="1 2" key="1">
    <citation type="journal article" date="2019" name="Mol. Biol. Evol.">
        <title>Blast fungal genomes show frequent chromosomal changes, gene gains and losses, and effector gene turnover.</title>
        <authorList>
            <person name="Gomez Luciano L.B."/>
            <person name="Jason Tsai I."/>
            <person name="Chuma I."/>
            <person name="Tosa Y."/>
            <person name="Chen Y.H."/>
            <person name="Li J.Y."/>
            <person name="Li M.Y."/>
            <person name="Jade Lu M.Y."/>
            <person name="Nakayashiki H."/>
            <person name="Li W.H."/>
        </authorList>
    </citation>
    <scope>NUCLEOTIDE SEQUENCE [LARGE SCALE GENOMIC DNA]</scope>
    <source>
        <strain evidence="1">MZ5-1-6</strain>
    </source>
</reference>
<organism evidence="1 2">
    <name type="scientific">Pyricularia oryzae</name>
    <name type="common">Rice blast fungus</name>
    <name type="synonym">Magnaporthe oryzae</name>
    <dbReference type="NCBI Taxonomy" id="318829"/>
    <lineage>
        <taxon>Eukaryota</taxon>
        <taxon>Fungi</taxon>
        <taxon>Dikarya</taxon>
        <taxon>Ascomycota</taxon>
        <taxon>Pezizomycotina</taxon>
        <taxon>Sordariomycetes</taxon>
        <taxon>Sordariomycetidae</taxon>
        <taxon>Magnaporthales</taxon>
        <taxon>Pyriculariaceae</taxon>
        <taxon>Pyricularia</taxon>
    </lineage>
</organism>
<evidence type="ECO:0000313" key="2">
    <source>
        <dbReference type="Proteomes" id="UP000294847"/>
    </source>
</evidence>
<evidence type="ECO:0000313" key="1">
    <source>
        <dbReference type="EMBL" id="QBZ60901.1"/>
    </source>
</evidence>
<accession>A0A4P7NG47</accession>
<protein>
    <submittedName>
        <fullName evidence="1">Uncharacterized protein</fullName>
    </submittedName>
</protein>
<sequence>MATEEKLATRARLDFLEIFVEDVGMLGIQRRPNGTDGGVLGEHLPNVATGDFVRFAGAVAVQQPGVGKCTEGAARQIRHDNLAIQPECAQVGKAVSKLRVPREDCGQESRRHQCLAHVVGHGHNGSSSQQRTQYLPDEEDIARHAVARLEITQLES</sequence>
<name>A0A4P7NG47_PYROR</name>